<comment type="caution">
    <text evidence="1">The sequence shown here is derived from an EMBL/GenBank/DDBJ whole genome shotgun (WGS) entry which is preliminary data.</text>
</comment>
<dbReference type="EMBL" id="LAZR01009543">
    <property type="protein sequence ID" value="KKM71996.1"/>
    <property type="molecule type" value="Genomic_DNA"/>
</dbReference>
<dbReference type="AlphaFoldDB" id="A0A0F9KBD8"/>
<evidence type="ECO:0000313" key="1">
    <source>
        <dbReference type="EMBL" id="KKM71996.1"/>
    </source>
</evidence>
<reference evidence="1" key="1">
    <citation type="journal article" date="2015" name="Nature">
        <title>Complex archaea that bridge the gap between prokaryotes and eukaryotes.</title>
        <authorList>
            <person name="Spang A."/>
            <person name="Saw J.H."/>
            <person name="Jorgensen S.L."/>
            <person name="Zaremba-Niedzwiedzka K."/>
            <person name="Martijn J."/>
            <person name="Lind A.E."/>
            <person name="van Eijk R."/>
            <person name="Schleper C."/>
            <person name="Guy L."/>
            <person name="Ettema T.J."/>
        </authorList>
    </citation>
    <scope>NUCLEOTIDE SEQUENCE</scope>
</reference>
<gene>
    <name evidence="1" type="ORF">LCGC14_1425010</name>
</gene>
<protein>
    <submittedName>
        <fullName evidence="1">Uncharacterized protein</fullName>
    </submittedName>
</protein>
<sequence length="74" mass="8359">MRAREIARTETRGQHSVVLYQTRIVGTDESEPAFSVGYGADEKTFLTWEEAANEYGRFVIHAAQCAGRIKEKQP</sequence>
<accession>A0A0F9KBD8</accession>
<organism evidence="1">
    <name type="scientific">marine sediment metagenome</name>
    <dbReference type="NCBI Taxonomy" id="412755"/>
    <lineage>
        <taxon>unclassified sequences</taxon>
        <taxon>metagenomes</taxon>
        <taxon>ecological metagenomes</taxon>
    </lineage>
</organism>
<proteinExistence type="predicted"/>
<name>A0A0F9KBD8_9ZZZZ</name>